<dbReference type="EMBL" id="QRZM01000001">
    <property type="protein sequence ID" value="RGV78712.1"/>
    <property type="molecule type" value="Genomic_DNA"/>
</dbReference>
<accession>A0A412ZEU7</accession>
<dbReference type="InterPro" id="IPR011051">
    <property type="entry name" value="RmlC_Cupin_sf"/>
</dbReference>
<dbReference type="InterPro" id="IPR014710">
    <property type="entry name" value="RmlC-like_jellyroll"/>
</dbReference>
<name>A0A412ZEU7_9FIRM</name>
<sequence>MAIYIAQKEDLVSEYDDSGFAKKEALPGTYEGGIRNYKCFLKAGCQVEPEMYEDKLVLFFFGKGTGYITDQKGAYSIEELCFYVPEFNRTPYAVHATGDMEFMMCVVDMNQWDWKVYNASHVRLPFFRTVSKCIKYDQDCKGPHTTSWFVLTGQQLGRIMVGAVRAVGEGTAEKGHPAVEQWNYCVGDSDFELTVDGETRPHRSGEWSYVPAGLDHSLMAEPGKEVYYVWFEHFTKEKDFIVKPLPENF</sequence>
<dbReference type="AlphaFoldDB" id="A0A412ZEU7"/>
<dbReference type="RefSeq" id="WP_002568117.1">
    <property type="nucleotide sequence ID" value="NZ_CAJJYR010000003.1"/>
</dbReference>
<proteinExistence type="predicted"/>
<evidence type="ECO:0008006" key="3">
    <source>
        <dbReference type="Google" id="ProtNLM"/>
    </source>
</evidence>
<dbReference type="Gene3D" id="2.60.120.10">
    <property type="entry name" value="Jelly Rolls"/>
    <property type="match status" value="1"/>
</dbReference>
<evidence type="ECO:0000313" key="2">
    <source>
        <dbReference type="Proteomes" id="UP000284543"/>
    </source>
</evidence>
<protein>
    <recommendedName>
        <fullName evidence="3">Cupin domain-containing protein</fullName>
    </recommendedName>
</protein>
<reference evidence="1 2" key="1">
    <citation type="submission" date="2018-08" db="EMBL/GenBank/DDBJ databases">
        <title>A genome reference for cultivated species of the human gut microbiota.</title>
        <authorList>
            <person name="Zou Y."/>
            <person name="Xue W."/>
            <person name="Luo G."/>
        </authorList>
    </citation>
    <scope>NUCLEOTIDE SEQUENCE [LARGE SCALE GENOMIC DNA]</scope>
    <source>
        <strain evidence="1 2">AF14-18</strain>
    </source>
</reference>
<organism evidence="1 2">
    <name type="scientific">Enterocloster bolteae</name>
    <dbReference type="NCBI Taxonomy" id="208479"/>
    <lineage>
        <taxon>Bacteria</taxon>
        <taxon>Bacillati</taxon>
        <taxon>Bacillota</taxon>
        <taxon>Clostridia</taxon>
        <taxon>Lachnospirales</taxon>
        <taxon>Lachnospiraceae</taxon>
        <taxon>Enterocloster</taxon>
    </lineage>
</organism>
<evidence type="ECO:0000313" key="1">
    <source>
        <dbReference type="EMBL" id="RGV78712.1"/>
    </source>
</evidence>
<dbReference type="SUPFAM" id="SSF51182">
    <property type="entry name" value="RmlC-like cupins"/>
    <property type="match status" value="1"/>
</dbReference>
<comment type="caution">
    <text evidence="1">The sequence shown here is derived from an EMBL/GenBank/DDBJ whole genome shotgun (WGS) entry which is preliminary data.</text>
</comment>
<dbReference type="Proteomes" id="UP000284543">
    <property type="component" value="Unassembled WGS sequence"/>
</dbReference>
<gene>
    <name evidence="1" type="ORF">DWW02_02980</name>
</gene>